<accession>A0A7C1FPL1</accession>
<comment type="caution">
    <text evidence="7">The sequence shown here is derived from an EMBL/GenBank/DDBJ whole genome shotgun (WGS) entry which is preliminary data.</text>
</comment>
<dbReference type="GO" id="GO:0055085">
    <property type="term" value="P:transmembrane transport"/>
    <property type="evidence" value="ECO:0007669"/>
    <property type="project" value="InterPro"/>
</dbReference>
<dbReference type="EMBL" id="DSMG01000032">
    <property type="protein sequence ID" value="HDX30280.1"/>
    <property type="molecule type" value="Genomic_DNA"/>
</dbReference>
<dbReference type="PANTHER" id="PTHR43759">
    <property type="entry name" value="TREHALOSE TRANSPORT SYSTEM PERMEASE PROTEIN SUGA"/>
    <property type="match status" value="1"/>
</dbReference>
<evidence type="ECO:0000313" key="7">
    <source>
        <dbReference type="EMBL" id="HDX30280.1"/>
    </source>
</evidence>
<dbReference type="InterPro" id="IPR000515">
    <property type="entry name" value="MetI-like"/>
</dbReference>
<organism evidence="7">
    <name type="scientific">Caldilinea aerophila</name>
    <dbReference type="NCBI Taxonomy" id="133453"/>
    <lineage>
        <taxon>Bacteria</taxon>
        <taxon>Bacillati</taxon>
        <taxon>Chloroflexota</taxon>
        <taxon>Caldilineae</taxon>
        <taxon>Caldilineales</taxon>
        <taxon>Caldilineaceae</taxon>
        <taxon>Caldilinea</taxon>
    </lineage>
</organism>
<evidence type="ECO:0000256" key="4">
    <source>
        <dbReference type="ARBA" id="ARBA00023136"/>
    </source>
</evidence>
<feature type="transmembrane region" description="Helical" evidence="5">
    <location>
        <begin position="108"/>
        <end position="128"/>
    </location>
</feature>
<keyword evidence="3 5" id="KW-1133">Transmembrane helix</keyword>
<dbReference type="GO" id="GO:0005886">
    <property type="term" value="C:plasma membrane"/>
    <property type="evidence" value="ECO:0007669"/>
    <property type="project" value="UniProtKB-SubCell"/>
</dbReference>
<comment type="similarity">
    <text evidence="5">Belongs to the binding-protein-dependent transport system permease family.</text>
</comment>
<evidence type="ECO:0000256" key="2">
    <source>
        <dbReference type="ARBA" id="ARBA00022692"/>
    </source>
</evidence>
<evidence type="ECO:0000259" key="6">
    <source>
        <dbReference type="PROSITE" id="PS50928"/>
    </source>
</evidence>
<dbReference type="InterPro" id="IPR052730">
    <property type="entry name" value="Sugar_ABC_transporter"/>
</dbReference>
<feature type="transmembrane region" description="Helical" evidence="5">
    <location>
        <begin position="160"/>
        <end position="184"/>
    </location>
</feature>
<keyword evidence="5" id="KW-0813">Transport</keyword>
<evidence type="ECO:0000256" key="1">
    <source>
        <dbReference type="ARBA" id="ARBA00004141"/>
    </source>
</evidence>
<feature type="transmembrane region" description="Helical" evidence="5">
    <location>
        <begin position="205"/>
        <end position="227"/>
    </location>
</feature>
<comment type="subcellular location">
    <subcellularLocation>
        <location evidence="5">Cell membrane</location>
        <topology evidence="5">Multi-pass membrane protein</topology>
    </subcellularLocation>
    <subcellularLocation>
        <location evidence="1">Membrane</location>
        <topology evidence="1">Multi-pass membrane protein</topology>
    </subcellularLocation>
</comment>
<dbReference type="SUPFAM" id="SSF161098">
    <property type="entry name" value="MetI-like"/>
    <property type="match status" value="1"/>
</dbReference>
<dbReference type="Gene3D" id="1.10.3720.10">
    <property type="entry name" value="MetI-like"/>
    <property type="match status" value="1"/>
</dbReference>
<dbReference type="AlphaFoldDB" id="A0A7C1FPL1"/>
<dbReference type="Pfam" id="PF00528">
    <property type="entry name" value="BPD_transp_1"/>
    <property type="match status" value="1"/>
</dbReference>
<keyword evidence="2 5" id="KW-0812">Transmembrane</keyword>
<evidence type="ECO:0000256" key="5">
    <source>
        <dbReference type="RuleBase" id="RU363032"/>
    </source>
</evidence>
<dbReference type="PROSITE" id="PS50928">
    <property type="entry name" value="ABC_TM1"/>
    <property type="match status" value="1"/>
</dbReference>
<keyword evidence="4 5" id="KW-0472">Membrane</keyword>
<feature type="transmembrane region" description="Helical" evidence="5">
    <location>
        <begin position="16"/>
        <end position="39"/>
    </location>
</feature>
<reference evidence="7" key="1">
    <citation type="journal article" date="2020" name="mSystems">
        <title>Genome- and Community-Level Interaction Insights into Carbon Utilization and Element Cycling Functions of Hydrothermarchaeota in Hydrothermal Sediment.</title>
        <authorList>
            <person name="Zhou Z."/>
            <person name="Liu Y."/>
            <person name="Xu W."/>
            <person name="Pan J."/>
            <person name="Luo Z.H."/>
            <person name="Li M."/>
        </authorList>
    </citation>
    <scope>NUCLEOTIDE SEQUENCE [LARGE SCALE GENOMIC DNA]</scope>
    <source>
        <strain evidence="7">SpSt-289</strain>
    </source>
</reference>
<name>A0A7C1FPL1_9CHLR</name>
<dbReference type="PANTHER" id="PTHR43759:SF1">
    <property type="entry name" value="GLUCOSE IMPORT SYSTEM PERMEASE PROTEIN GLCT"/>
    <property type="match status" value="1"/>
</dbReference>
<dbReference type="CDD" id="cd06261">
    <property type="entry name" value="TM_PBP2"/>
    <property type="match status" value="1"/>
</dbReference>
<feature type="transmembrane region" description="Helical" evidence="5">
    <location>
        <begin position="72"/>
        <end position="96"/>
    </location>
</feature>
<gene>
    <name evidence="7" type="ORF">ENQ20_02175</name>
</gene>
<evidence type="ECO:0000256" key="3">
    <source>
        <dbReference type="ARBA" id="ARBA00022989"/>
    </source>
</evidence>
<protein>
    <submittedName>
        <fullName evidence="7">Sugar ABC transporter permease</fullName>
    </submittedName>
</protein>
<proteinExistence type="inferred from homology"/>
<feature type="domain" description="ABC transmembrane type-1" evidence="6">
    <location>
        <begin position="74"/>
        <end position="286"/>
    </location>
</feature>
<sequence length="300" mass="33859">MEENIRPPWLVRARPWFIALPALLVLIGILYPFLTAVYYSMTAYALNRPGSVDTFVGLRNYVRMFTNEDFLYSSYITFAYALLATGIELTLGLIVAMLLNRDSRLAKILTPTLIFPMIIPPVIGTLIWKMMMQPSVGILNPMLNAVGLPSLQWAAAPETALFSVLLVDIWMFTPFVALILLAGLRSFPSAPFEAARVDGASFWFTFRNLTLPMLSPFIIIVVVFRLMDSLKMFDIIFAMTEGGPGNTLMTYQLTAYRTSIQFQRLAQGLPYAILLYIIIYITSMYLIKAWGRAQRRAAGY</sequence>
<dbReference type="InterPro" id="IPR035906">
    <property type="entry name" value="MetI-like_sf"/>
</dbReference>
<feature type="transmembrane region" description="Helical" evidence="5">
    <location>
        <begin position="268"/>
        <end position="287"/>
    </location>
</feature>